<dbReference type="Proteomes" id="UP001472677">
    <property type="component" value="Unassembled WGS sequence"/>
</dbReference>
<comment type="caution">
    <text evidence="1">The sequence shown here is derived from an EMBL/GenBank/DDBJ whole genome shotgun (WGS) entry which is preliminary data.</text>
</comment>
<sequence>MLLVEFTILLARQWQSPGMQEFCWLTMSVSAEGSSSIRLSKQAASNISEFHANETELCLLATLSNVDDMYLNVFAGLRRLSTQANTNTNTNRPRDNLKQTCKQSISFLQRQIPCPHI</sequence>
<dbReference type="EMBL" id="JBBPBM010000164">
    <property type="protein sequence ID" value="KAK8502787.1"/>
    <property type="molecule type" value="Genomic_DNA"/>
</dbReference>
<reference evidence="1 2" key="1">
    <citation type="journal article" date="2024" name="G3 (Bethesda)">
        <title>Genome assembly of Hibiscus sabdariffa L. provides insights into metabolisms of medicinal natural products.</title>
        <authorList>
            <person name="Kim T."/>
        </authorList>
    </citation>
    <scope>NUCLEOTIDE SEQUENCE [LARGE SCALE GENOMIC DNA]</scope>
    <source>
        <strain evidence="1">TK-2024</strain>
        <tissue evidence="1">Old leaves</tissue>
    </source>
</reference>
<accession>A0ABR2B753</accession>
<organism evidence="1 2">
    <name type="scientific">Hibiscus sabdariffa</name>
    <name type="common">roselle</name>
    <dbReference type="NCBI Taxonomy" id="183260"/>
    <lineage>
        <taxon>Eukaryota</taxon>
        <taxon>Viridiplantae</taxon>
        <taxon>Streptophyta</taxon>
        <taxon>Embryophyta</taxon>
        <taxon>Tracheophyta</taxon>
        <taxon>Spermatophyta</taxon>
        <taxon>Magnoliopsida</taxon>
        <taxon>eudicotyledons</taxon>
        <taxon>Gunneridae</taxon>
        <taxon>Pentapetalae</taxon>
        <taxon>rosids</taxon>
        <taxon>malvids</taxon>
        <taxon>Malvales</taxon>
        <taxon>Malvaceae</taxon>
        <taxon>Malvoideae</taxon>
        <taxon>Hibiscus</taxon>
    </lineage>
</organism>
<keyword evidence="2" id="KW-1185">Reference proteome</keyword>
<evidence type="ECO:0000313" key="2">
    <source>
        <dbReference type="Proteomes" id="UP001472677"/>
    </source>
</evidence>
<evidence type="ECO:0000313" key="1">
    <source>
        <dbReference type="EMBL" id="KAK8502787.1"/>
    </source>
</evidence>
<name>A0ABR2B753_9ROSI</name>
<proteinExistence type="predicted"/>
<protein>
    <submittedName>
        <fullName evidence="1">Uncharacterized protein</fullName>
    </submittedName>
</protein>
<gene>
    <name evidence="1" type="ORF">V6N12_073272</name>
</gene>